<reference evidence="1" key="1">
    <citation type="submission" date="2020-04" db="EMBL/GenBank/DDBJ databases">
        <authorList>
            <person name="Chiriac C."/>
            <person name="Salcher M."/>
            <person name="Ghai R."/>
            <person name="Kavagutti S V."/>
        </authorList>
    </citation>
    <scope>NUCLEOTIDE SEQUENCE</scope>
</reference>
<sequence length="66" mass="7782">MKRIYDDHLHMMEAMGGSFVKSLAACYYCADSSNKPRLEAAFPEYFNKYREMWKEHKAKLNEQEAA</sequence>
<protein>
    <submittedName>
        <fullName evidence="1">Uncharacterized protein</fullName>
    </submittedName>
</protein>
<name>A0A6J5LWA1_9CAUD</name>
<gene>
    <name evidence="1" type="ORF">UFOVP320_5</name>
    <name evidence="2" type="ORF">UFOVP768_57</name>
</gene>
<accession>A0A6J5LWA1</accession>
<organism evidence="1">
    <name type="scientific">uncultured Caudovirales phage</name>
    <dbReference type="NCBI Taxonomy" id="2100421"/>
    <lineage>
        <taxon>Viruses</taxon>
        <taxon>Duplodnaviria</taxon>
        <taxon>Heunggongvirae</taxon>
        <taxon>Uroviricota</taxon>
        <taxon>Caudoviricetes</taxon>
        <taxon>Peduoviridae</taxon>
        <taxon>Maltschvirus</taxon>
        <taxon>Maltschvirus maltsch</taxon>
    </lineage>
</organism>
<proteinExistence type="predicted"/>
<dbReference type="EMBL" id="LR796335">
    <property type="protein sequence ID" value="CAB4137090.1"/>
    <property type="molecule type" value="Genomic_DNA"/>
</dbReference>
<dbReference type="EMBL" id="LR796704">
    <property type="protein sequence ID" value="CAB4161469.1"/>
    <property type="molecule type" value="Genomic_DNA"/>
</dbReference>
<evidence type="ECO:0000313" key="2">
    <source>
        <dbReference type="EMBL" id="CAB4161469.1"/>
    </source>
</evidence>
<evidence type="ECO:0000313" key="1">
    <source>
        <dbReference type="EMBL" id="CAB4137090.1"/>
    </source>
</evidence>